<evidence type="ECO:0000256" key="1">
    <source>
        <dbReference type="ARBA" id="ARBA00004567"/>
    </source>
</evidence>
<dbReference type="InterPro" id="IPR018864">
    <property type="entry name" value="Nucleoporin_Nup188_N"/>
</dbReference>
<comment type="subcellular location">
    <subcellularLocation>
        <location evidence="1">Nucleus</location>
        <location evidence="1">Nuclear pore complex</location>
    </subcellularLocation>
</comment>
<gene>
    <name evidence="13" type="ORF">AYL99_08641</name>
</gene>
<dbReference type="InterPro" id="IPR044840">
    <property type="entry name" value="Nup188"/>
</dbReference>
<keyword evidence="5" id="KW-0811">Translocation</keyword>
<organism evidence="13 14">
    <name type="scientific">Fonsecaea erecta</name>
    <dbReference type="NCBI Taxonomy" id="1367422"/>
    <lineage>
        <taxon>Eukaryota</taxon>
        <taxon>Fungi</taxon>
        <taxon>Dikarya</taxon>
        <taxon>Ascomycota</taxon>
        <taxon>Pezizomycotina</taxon>
        <taxon>Eurotiomycetes</taxon>
        <taxon>Chaetothyriomycetidae</taxon>
        <taxon>Chaetothyriales</taxon>
        <taxon>Herpotrichiellaceae</taxon>
        <taxon>Fonsecaea</taxon>
    </lineage>
</organism>
<accession>A0A178ZFE0</accession>
<keyword evidence="14" id="KW-1185">Reference proteome</keyword>
<protein>
    <recommendedName>
        <fullName evidence="9">Nucleoporin NUP188</fullName>
    </recommendedName>
</protein>
<evidence type="ECO:0000256" key="4">
    <source>
        <dbReference type="ARBA" id="ARBA00022927"/>
    </source>
</evidence>
<dbReference type="Proteomes" id="UP000078343">
    <property type="component" value="Unassembled WGS sequence"/>
</dbReference>
<dbReference type="PANTHER" id="PTHR31431:SF1">
    <property type="entry name" value="NUCLEOPORIN NUP188"/>
    <property type="match status" value="1"/>
</dbReference>
<dbReference type="Gene3D" id="1.25.10.70">
    <property type="match status" value="1"/>
</dbReference>
<feature type="domain" description="Nucleoporin Nup188 N-terminal subdomain III" evidence="12">
    <location>
        <begin position="680"/>
        <end position="1126"/>
    </location>
</feature>
<dbReference type="GeneID" id="30012809"/>
<keyword evidence="4" id="KW-0653">Protein transport</keyword>
<evidence type="ECO:0000313" key="13">
    <source>
        <dbReference type="EMBL" id="OAP57903.1"/>
    </source>
</evidence>
<feature type="domain" description="Nuclear pore protein Nup188 C-terminal" evidence="11">
    <location>
        <begin position="1431"/>
        <end position="1815"/>
    </location>
</feature>
<evidence type="ECO:0000259" key="11">
    <source>
        <dbReference type="Pfam" id="PF18378"/>
    </source>
</evidence>
<evidence type="ECO:0000313" key="14">
    <source>
        <dbReference type="Proteomes" id="UP000078343"/>
    </source>
</evidence>
<dbReference type="GO" id="GO:0006405">
    <property type="term" value="P:RNA export from nucleus"/>
    <property type="evidence" value="ECO:0007669"/>
    <property type="project" value="TreeGrafter"/>
</dbReference>
<evidence type="ECO:0000259" key="10">
    <source>
        <dbReference type="Pfam" id="PF10487"/>
    </source>
</evidence>
<name>A0A178ZFE0_9EURO</name>
<dbReference type="InterPro" id="IPR048883">
    <property type="entry name" value="Nup188_N-subdom_III"/>
</dbReference>
<comment type="caution">
    <text evidence="13">The sequence shown here is derived from an EMBL/GenBank/DDBJ whole genome shotgun (WGS) entry which is preliminary data.</text>
</comment>
<dbReference type="RefSeq" id="XP_018691270.1">
    <property type="nucleotide sequence ID" value="XM_018840149.1"/>
</dbReference>
<feature type="domain" description="Nucleoporin Nup188 N-terminal" evidence="10">
    <location>
        <begin position="173"/>
        <end position="407"/>
    </location>
</feature>
<dbReference type="GO" id="GO:0006606">
    <property type="term" value="P:protein import into nucleus"/>
    <property type="evidence" value="ECO:0007669"/>
    <property type="project" value="TreeGrafter"/>
</dbReference>
<evidence type="ECO:0000256" key="5">
    <source>
        <dbReference type="ARBA" id="ARBA00023010"/>
    </source>
</evidence>
<evidence type="ECO:0000256" key="2">
    <source>
        <dbReference type="ARBA" id="ARBA00022448"/>
    </source>
</evidence>
<keyword evidence="6" id="KW-0906">Nuclear pore complex</keyword>
<keyword evidence="2" id="KW-0813">Transport</keyword>
<sequence>MDSGSLNPDYLPNLEKCLAGELLLLSWEDLFDALFSHDKLRRDFATKLLSGHHTKDIFQSTFPSFPPPSPSSKTAFDSQISAIPASLDGQFNRDELKEDALWLSKQANVEEQEALRLTILEWQYRSECRLREGFCQAEVASLKNALGPDFVDRKIQGRGSLLERDEAIFNSRNARRTRLIRWHLEQEVMLLRIAKELLDVHLLPDTDDTSPPQPRRVSTNFGRRGRSALASDIENGVRLIRAQLRNLESARPWGLNKSDENIKDVQHTASLQMISLALEILFLRLRCSDEQPTSESILLWLQLMSSVGFFASFNSEIDIQLAAIQKIQSTASLVSLSVLNLGSTIAILNQTASSGQSVRHDSQGEYFFDVDCAFQIHELLVNEAAMGNIQAGPTILAWAIVAHRIKQLGIAIKENRESHHIQKTIDGIATFDAATGRRSSAASGSSFQPTIFEDLLDRFTALNTNEDPSVLLLNAAIDQCHIVEYITLLTTSAGNTSKTLAIFKFQTVQELIAVSQSFLGYTPELVSSQLALLSADCDSPCEKKVYDPTIGFIEDNLLMEGFFDTSAARFPYECLPFLRFCRALAKAPVFSEDGTQYVEFRLRKLVSFTQAAIKGIEYMTTREDEIGSFVTLNKPVNMLDLSQNQLLTYAYQASETTSSIIPAGAIGELISDPDASPKVIRWQYEFSGLAYMGQLLELRYMGLLATALTPFEDPEAVVSEIIGVLATMFSTILRSTSLGQAADQAEQHCTSILDEANSHLSSETDVVSYIFEILEQELQAFRRRSASIFDCRVMTSCIQFVCVLTRIKPQLTWSYLNRTSLFGHHSATSPILNIVTALEAPLGNFDFLEKCTDLYRSLIKLALRESRHGLSSTDDAAARHPTLSAAWRFRSNMLLAATEIMFQVFQGISDWSFREPAQQARISTAIAESFHDIVRYAFEYGLSIGSFTQVTMPFVGAAQYLVASFRSPGPEDAVISPITSLALIASTIDRSPLAADNTFLDPYIIAVLSLASLLVRYGQSQALSMSMLERHIFDAVPCLVRTLQAPSSVRNPCLRLLRTVLGYVEQYQASSLLGHLGSSSCIDFVNLVRHLDQKSESPEERAELWKLLTLLVKDSQQWLAMFILTGTAPDSSKRVKPGDVPTKCVPSPTFLQSALREMKDMSKLPRVVLSAMFDFALEAQQNWSWVTKDLTSSDEFFSTIVLFVTSFDSKHHSEIDVAQQNLIAATITDIATTHLHHAKVSRDFKAVKTFLPLLNWLTSNAIEVSSYNASLHANLRRNFAAKYNGLVVSDIRRTGLTERDYGPNFFYDVQYAGELLANDPYWHGGRGTSSSQSFSAEFRRANVNFSAVDSELALLSSLKRFCVDHCRFFAADREVQRAMAQIIQKSLQANCRAYPAEVLFESLFQTRADLAMMLLRQLVTLGAKGSDFTGLLEPAWDAVRFRNGSYEQAIINNDLTYWRSTLSILLLAIQFHVKKKRKPTMIPGGSTALITLDQHNVTFLEITSTIVAEGFKSAVLALQDQKEKKLKTDDDDDDALIGPSDILLLLTLVQAILRLPSLHQFSVELSERLSSSGIISVALLLYSWSHLLTRSEGNIQPRYAEYSVQLLASISSLPSVAEELAVEGALNRLLSSKMSESLQSVPGGASHADARPNCGYLYRLWAKGFLPLCLNLLHAVGGAIAPEISAFLNRFPNQLIRASTSLMLTPQTASTGTYALTLTTANEAATLALISRLLSSFRDAGASAAVDPTTILPLNGYDEHTKAIAEDLRDVLAMKEDTRQKFTVPTNEREVSWQNAKDGNMLDAKIVQELKIALTALSADDDQDEK</sequence>
<dbReference type="OrthoDB" id="102511at2759"/>
<evidence type="ECO:0000256" key="3">
    <source>
        <dbReference type="ARBA" id="ARBA00022816"/>
    </source>
</evidence>
<dbReference type="Pfam" id="PF18378">
    <property type="entry name" value="Nup188_C"/>
    <property type="match status" value="1"/>
</dbReference>
<comment type="similarity">
    <text evidence="8">Belongs to the Nup188 family.</text>
</comment>
<dbReference type="GO" id="GO:0017056">
    <property type="term" value="F:structural constituent of nuclear pore"/>
    <property type="evidence" value="ECO:0007669"/>
    <property type="project" value="InterPro"/>
</dbReference>
<dbReference type="Pfam" id="PF10487">
    <property type="entry name" value="Nup188_N"/>
    <property type="match status" value="1"/>
</dbReference>
<evidence type="ECO:0000259" key="12">
    <source>
        <dbReference type="Pfam" id="PF21093"/>
    </source>
</evidence>
<dbReference type="PANTHER" id="PTHR31431">
    <property type="entry name" value="NUCLEOPORIN NUP188 HOMOLOG"/>
    <property type="match status" value="1"/>
</dbReference>
<dbReference type="Pfam" id="PF21093">
    <property type="entry name" value="Nup188_N-subdom_III"/>
    <property type="match status" value="1"/>
</dbReference>
<keyword evidence="7" id="KW-0539">Nucleus</keyword>
<dbReference type="STRING" id="1367422.A0A178ZFE0"/>
<evidence type="ECO:0000256" key="7">
    <source>
        <dbReference type="ARBA" id="ARBA00023242"/>
    </source>
</evidence>
<dbReference type="EMBL" id="LVYI01000007">
    <property type="protein sequence ID" value="OAP57903.1"/>
    <property type="molecule type" value="Genomic_DNA"/>
</dbReference>
<dbReference type="GO" id="GO:0044611">
    <property type="term" value="C:nuclear pore inner ring"/>
    <property type="evidence" value="ECO:0007669"/>
    <property type="project" value="TreeGrafter"/>
</dbReference>
<keyword evidence="3" id="KW-0509">mRNA transport</keyword>
<dbReference type="InterPro" id="IPR041634">
    <property type="entry name" value="Nup188_C"/>
</dbReference>
<evidence type="ECO:0000256" key="9">
    <source>
        <dbReference type="ARBA" id="ARBA00040174"/>
    </source>
</evidence>
<reference evidence="13 14" key="1">
    <citation type="submission" date="2016-04" db="EMBL/GenBank/DDBJ databases">
        <title>Draft genome of Fonsecaea erecta CBS 125763.</title>
        <authorList>
            <person name="Weiss V.A."/>
            <person name="Vicente V.A."/>
            <person name="Raittz R.T."/>
            <person name="Moreno L.F."/>
            <person name="De Souza E.M."/>
            <person name="Pedrosa F.O."/>
            <person name="Steffens M.B."/>
            <person name="Faoro H."/>
            <person name="Tadra-Sfeir M.Z."/>
            <person name="Najafzadeh M.J."/>
            <person name="Felipe M.S."/>
            <person name="Teixeira M."/>
            <person name="Sun J."/>
            <person name="Xi L."/>
            <person name="Gomes R."/>
            <person name="De Azevedo C.M."/>
            <person name="Salgado C.G."/>
            <person name="Da Silva M.B."/>
            <person name="Nascimento M.F."/>
            <person name="Queiroz-Telles F."/>
            <person name="Attili D.S."/>
            <person name="Gorbushina A."/>
        </authorList>
    </citation>
    <scope>NUCLEOTIDE SEQUENCE [LARGE SCALE GENOMIC DNA]</scope>
    <source>
        <strain evidence="13 14">CBS 125763</strain>
    </source>
</reference>
<evidence type="ECO:0000256" key="6">
    <source>
        <dbReference type="ARBA" id="ARBA00023132"/>
    </source>
</evidence>
<proteinExistence type="inferred from homology"/>
<evidence type="ECO:0000256" key="8">
    <source>
        <dbReference type="ARBA" id="ARBA00038387"/>
    </source>
</evidence>
<dbReference type="GO" id="GO:0051028">
    <property type="term" value="P:mRNA transport"/>
    <property type="evidence" value="ECO:0007669"/>
    <property type="project" value="UniProtKB-KW"/>
</dbReference>